<dbReference type="EMBL" id="CP075865">
    <property type="protein sequence ID" value="QYS97105.1"/>
    <property type="molecule type" value="Genomic_DNA"/>
</dbReference>
<evidence type="ECO:0000313" key="2">
    <source>
        <dbReference type="EMBL" id="QYS97105.1"/>
    </source>
</evidence>
<evidence type="ECO:0000313" key="3">
    <source>
        <dbReference type="Proteomes" id="UP000826661"/>
    </source>
</evidence>
<gene>
    <name evidence="2" type="ORF">H0G86_004341</name>
</gene>
<feature type="region of interest" description="Disordered" evidence="1">
    <location>
        <begin position="166"/>
        <end position="188"/>
    </location>
</feature>
<reference evidence="2 3" key="1">
    <citation type="journal article" date="2021" name="BMC Genomics">
        <title>Telomere-to-telomere genome assembly of asparaginase-producing Trichoderma simmonsii.</title>
        <authorList>
            <person name="Chung D."/>
            <person name="Kwon Y.M."/>
            <person name="Yang Y."/>
        </authorList>
    </citation>
    <scope>NUCLEOTIDE SEQUENCE [LARGE SCALE GENOMIC DNA]</scope>
    <source>
        <strain evidence="2 3">GH-Sj1</strain>
    </source>
</reference>
<name>A0A8G0LCG8_9HYPO</name>
<keyword evidence="3" id="KW-1185">Reference proteome</keyword>
<dbReference type="Proteomes" id="UP000826661">
    <property type="component" value="Chromosome II"/>
</dbReference>
<sequence length="545" mass="60322">MQQVLPRGPPTDEERQLYYKGLPSRPNLVARSSTHDWVNTYSFDRIRGWYFYADPNLYVLRPVGSYPHLHRLWNNASSSLRVQILQALSRADWTAIDILRVCINGQNPITLMVAVSPGSLTWNEGYAIARECKSIFARYGIFLDCEIRESVVTFCTADQLETSSTADASADSSADSTNKTSSPKPFQLFSGPMPENDDWMYAHTWTNFSDVLGTTIAMKDRDSLTGTKGLYLSLSPSSPGAEPKILALTCRHVVIDSKTEGGLETYCRPESAPFKDVIQVGQPDYEDMVKSLERRISSYRKDSEHFNGWRPCSPYAKNALSLQDAITPFNAASSRVFGQLLHSPELNTTATEAQWLRDWALIELLPGSHQSPLSLIKNKVDIGSVVDFLTALFGRKRVVMDMKAEYGCQTMQSSVVPIDQIFKSDCTAEDESIMVIKYGLRGTFTLGLGNTLKSIVRHSEAPGGVKQESEAWGIVSVVPARVCLQEPFSIAGDSGACVWDMERRPAGMITAGSGSSEQVYDITYAQPLEGILDDMNSCGYDVSLV</sequence>
<proteinExistence type="predicted"/>
<organism evidence="2 3">
    <name type="scientific">Trichoderma simmonsii</name>
    <dbReference type="NCBI Taxonomy" id="1491479"/>
    <lineage>
        <taxon>Eukaryota</taxon>
        <taxon>Fungi</taxon>
        <taxon>Dikarya</taxon>
        <taxon>Ascomycota</taxon>
        <taxon>Pezizomycotina</taxon>
        <taxon>Sordariomycetes</taxon>
        <taxon>Hypocreomycetidae</taxon>
        <taxon>Hypocreales</taxon>
        <taxon>Hypocreaceae</taxon>
        <taxon>Trichoderma</taxon>
    </lineage>
</organism>
<feature type="compositionally biased region" description="Low complexity" evidence="1">
    <location>
        <begin position="166"/>
        <end position="182"/>
    </location>
</feature>
<dbReference type="AlphaFoldDB" id="A0A8G0LCG8"/>
<accession>A0A8G0LCG8</accession>
<protein>
    <submittedName>
        <fullName evidence="2">Uncharacterized protein</fullName>
    </submittedName>
</protein>
<evidence type="ECO:0000256" key="1">
    <source>
        <dbReference type="SAM" id="MobiDB-lite"/>
    </source>
</evidence>